<protein>
    <submittedName>
        <fullName evidence="1">Uncharacterized protein</fullName>
    </submittedName>
</protein>
<keyword evidence="2" id="KW-1185">Reference proteome</keyword>
<evidence type="ECO:0000313" key="2">
    <source>
        <dbReference type="Proteomes" id="UP000547879"/>
    </source>
</evidence>
<name>A0A7W9YC78_9HYPH</name>
<sequence length="72" mass="7600">MDFQTTFMDNATSAPSLAVSAKAVWSSVAAPPKVTSQITTPQKTTVGEAAHLPKASDVTSNANRLVRTARLR</sequence>
<dbReference type="Proteomes" id="UP000547879">
    <property type="component" value="Unassembled WGS sequence"/>
</dbReference>
<evidence type="ECO:0000313" key="1">
    <source>
        <dbReference type="EMBL" id="MBB6165947.1"/>
    </source>
</evidence>
<dbReference type="AlphaFoldDB" id="A0A7W9YC78"/>
<reference evidence="1 2" key="1">
    <citation type="submission" date="2020-08" db="EMBL/GenBank/DDBJ databases">
        <title>Genomic Encyclopedia of Type Strains, Phase IV (KMG-IV): sequencing the most valuable type-strain genomes for metagenomic binning, comparative biology and taxonomic classification.</title>
        <authorList>
            <person name="Goeker M."/>
        </authorList>
    </citation>
    <scope>NUCLEOTIDE SEQUENCE [LARGE SCALE GENOMIC DNA]</scope>
    <source>
        <strain evidence="1 2">DSM 100734</strain>
    </source>
</reference>
<gene>
    <name evidence="1" type="ORF">HNQ72_005797</name>
</gene>
<comment type="caution">
    <text evidence="1">The sequence shown here is derived from an EMBL/GenBank/DDBJ whole genome shotgun (WGS) entry which is preliminary data.</text>
</comment>
<proteinExistence type="predicted"/>
<organism evidence="1 2">
    <name type="scientific">Rhizobium wenxiniae</name>
    <dbReference type="NCBI Taxonomy" id="1737357"/>
    <lineage>
        <taxon>Bacteria</taxon>
        <taxon>Pseudomonadati</taxon>
        <taxon>Pseudomonadota</taxon>
        <taxon>Alphaproteobacteria</taxon>
        <taxon>Hyphomicrobiales</taxon>
        <taxon>Rhizobiaceae</taxon>
        <taxon>Rhizobium/Agrobacterium group</taxon>
        <taxon>Rhizobium</taxon>
    </lineage>
</organism>
<dbReference type="EMBL" id="JACHEG010000013">
    <property type="protein sequence ID" value="MBB6165947.1"/>
    <property type="molecule type" value="Genomic_DNA"/>
</dbReference>
<accession>A0A7W9YC78</accession>